<dbReference type="Pfam" id="PF10178">
    <property type="entry name" value="PAC3"/>
    <property type="match status" value="1"/>
</dbReference>
<evidence type="ECO:0008006" key="3">
    <source>
        <dbReference type="Google" id="ProtNLM"/>
    </source>
</evidence>
<evidence type="ECO:0000313" key="2">
    <source>
        <dbReference type="Proteomes" id="UP000749646"/>
    </source>
</evidence>
<sequence length="200" mass="22209">MDSTRDIPFPLINKQAARSIQGRHTEVLVTSFADKILILISQYGKVGSLIHTSVDQHQQSLASSLSASSDLTATSSSFLLGAGSSVSKKTQLYQVYASHISQMIHHQNPAETRLVVLSLALSIQEEPDIGQTHASAAHEQEQEQRRQDRDLFENAIEMVNECSMIAWGRALDGSFLKRCLKAATILVERRKFYNHFVASK</sequence>
<accession>A0A9P6LV63</accession>
<protein>
    <recommendedName>
        <fullName evidence="3">Proteasome assembly chaperone 3</fullName>
    </recommendedName>
</protein>
<dbReference type="GO" id="GO:0043248">
    <property type="term" value="P:proteasome assembly"/>
    <property type="evidence" value="ECO:0007669"/>
    <property type="project" value="InterPro"/>
</dbReference>
<reference evidence="1" key="1">
    <citation type="journal article" date="2020" name="Fungal Divers.">
        <title>Resolving the Mortierellaceae phylogeny through synthesis of multi-gene phylogenetics and phylogenomics.</title>
        <authorList>
            <person name="Vandepol N."/>
            <person name="Liber J."/>
            <person name="Desiro A."/>
            <person name="Na H."/>
            <person name="Kennedy M."/>
            <person name="Barry K."/>
            <person name="Grigoriev I.V."/>
            <person name="Miller A.N."/>
            <person name="O'Donnell K."/>
            <person name="Stajich J.E."/>
            <person name="Bonito G."/>
        </authorList>
    </citation>
    <scope>NUCLEOTIDE SEQUENCE</scope>
    <source>
        <strain evidence="1">MES-2147</strain>
    </source>
</reference>
<dbReference type="EMBL" id="JAAAHW010007879">
    <property type="protein sequence ID" value="KAF9945933.1"/>
    <property type="molecule type" value="Genomic_DNA"/>
</dbReference>
<dbReference type="OrthoDB" id="5593278at2759"/>
<dbReference type="PANTHER" id="PTHR31051">
    <property type="entry name" value="PROTEASOME ASSEMBLY CHAPERONE 3"/>
    <property type="match status" value="1"/>
</dbReference>
<comment type="caution">
    <text evidence="1">The sequence shown here is derived from an EMBL/GenBank/DDBJ whole genome shotgun (WGS) entry which is preliminary data.</text>
</comment>
<evidence type="ECO:0000313" key="1">
    <source>
        <dbReference type="EMBL" id="KAF9945933.1"/>
    </source>
</evidence>
<keyword evidence="2" id="KW-1185">Reference proteome</keyword>
<dbReference type="Proteomes" id="UP000749646">
    <property type="component" value="Unassembled WGS sequence"/>
</dbReference>
<feature type="non-terminal residue" evidence="1">
    <location>
        <position position="200"/>
    </location>
</feature>
<name>A0A9P6LV63_9FUNG</name>
<dbReference type="PANTHER" id="PTHR31051:SF1">
    <property type="entry name" value="PROTEASOME ASSEMBLY CHAPERONE 3"/>
    <property type="match status" value="1"/>
</dbReference>
<dbReference type="AlphaFoldDB" id="A0A9P6LV63"/>
<organism evidence="1 2">
    <name type="scientific">Modicella reniformis</name>
    <dbReference type="NCBI Taxonomy" id="1440133"/>
    <lineage>
        <taxon>Eukaryota</taxon>
        <taxon>Fungi</taxon>
        <taxon>Fungi incertae sedis</taxon>
        <taxon>Mucoromycota</taxon>
        <taxon>Mortierellomycotina</taxon>
        <taxon>Mortierellomycetes</taxon>
        <taxon>Mortierellales</taxon>
        <taxon>Mortierellaceae</taxon>
        <taxon>Modicella</taxon>
    </lineage>
</organism>
<dbReference type="InterPro" id="IPR053720">
    <property type="entry name" value="Psm_Assembly_Chaperone"/>
</dbReference>
<proteinExistence type="predicted"/>
<dbReference type="Gene3D" id="3.30.230.90">
    <property type="match status" value="1"/>
</dbReference>
<dbReference type="InterPro" id="IPR018788">
    <property type="entry name" value="Proteasome_assmbl_chp_3"/>
</dbReference>
<gene>
    <name evidence="1" type="ORF">BGZ65_010223</name>
</gene>